<dbReference type="InterPro" id="IPR050086">
    <property type="entry name" value="MetN_ABC_transporter-like"/>
</dbReference>
<dbReference type="PANTHER" id="PTHR43166">
    <property type="entry name" value="AMINO ACID IMPORT ATP-BINDING PROTEIN"/>
    <property type="match status" value="1"/>
</dbReference>
<dbReference type="Proteomes" id="UP000199754">
    <property type="component" value="Plasmid pSMR1-1"/>
</dbReference>
<keyword evidence="10" id="KW-1185">Reference proteome</keyword>
<geneLocation type="plasmid" evidence="9 10">
    <name>pSMR1-1</name>
</geneLocation>
<dbReference type="InterPro" id="IPR027417">
    <property type="entry name" value="P-loop_NTPase"/>
</dbReference>
<keyword evidence="4" id="KW-1003">Cell membrane</keyword>
<evidence type="ECO:0000256" key="5">
    <source>
        <dbReference type="ARBA" id="ARBA00022741"/>
    </source>
</evidence>
<dbReference type="KEGG" id="spse:SULPSESMR1_04845"/>
<evidence type="ECO:0000256" key="2">
    <source>
        <dbReference type="ARBA" id="ARBA00005417"/>
    </source>
</evidence>
<dbReference type="AlphaFoldDB" id="A0A221K6B3"/>
<comment type="similarity">
    <text evidence="2">Belongs to the ABC transporter superfamily.</text>
</comment>
<dbReference type="SMART" id="SM00382">
    <property type="entry name" value="AAA"/>
    <property type="match status" value="1"/>
</dbReference>
<dbReference type="PROSITE" id="PS50893">
    <property type="entry name" value="ABC_TRANSPORTER_2"/>
    <property type="match status" value="1"/>
</dbReference>
<evidence type="ECO:0000259" key="8">
    <source>
        <dbReference type="PROSITE" id="PS50893"/>
    </source>
</evidence>
<keyword evidence="9" id="KW-0378">Hydrolase</keyword>
<evidence type="ECO:0000256" key="4">
    <source>
        <dbReference type="ARBA" id="ARBA00022475"/>
    </source>
</evidence>
<gene>
    <name evidence="9" type="primary">tupC</name>
    <name evidence="9" type="ORF">SULPSESMR1_04845</name>
</gene>
<evidence type="ECO:0000256" key="7">
    <source>
        <dbReference type="ARBA" id="ARBA00023136"/>
    </source>
</evidence>
<evidence type="ECO:0000256" key="3">
    <source>
        <dbReference type="ARBA" id="ARBA00022448"/>
    </source>
</evidence>
<organism evidence="9 10">
    <name type="scientific">Pseudosulfitobacter pseudonitzschiae</name>
    <dbReference type="NCBI Taxonomy" id="1402135"/>
    <lineage>
        <taxon>Bacteria</taxon>
        <taxon>Pseudomonadati</taxon>
        <taxon>Pseudomonadota</taxon>
        <taxon>Alphaproteobacteria</taxon>
        <taxon>Rhodobacterales</taxon>
        <taxon>Roseobacteraceae</taxon>
        <taxon>Pseudosulfitobacter</taxon>
    </lineage>
</organism>
<keyword evidence="5" id="KW-0547">Nucleotide-binding</keyword>
<dbReference type="STRING" id="1402135.SAMN05444149_106116"/>
<dbReference type="EMBL" id="CP022416">
    <property type="protein sequence ID" value="ASM74541.1"/>
    <property type="molecule type" value="Genomic_DNA"/>
</dbReference>
<dbReference type="PROSITE" id="PS00211">
    <property type="entry name" value="ABC_TRANSPORTER_1"/>
    <property type="match status" value="1"/>
</dbReference>
<evidence type="ECO:0000313" key="10">
    <source>
        <dbReference type="Proteomes" id="UP000199754"/>
    </source>
</evidence>
<dbReference type="InterPro" id="IPR003439">
    <property type="entry name" value="ABC_transporter-like_ATP-bd"/>
</dbReference>
<dbReference type="SUPFAM" id="SSF52540">
    <property type="entry name" value="P-loop containing nucleoside triphosphate hydrolases"/>
    <property type="match status" value="1"/>
</dbReference>
<reference evidence="9 10" key="1">
    <citation type="submission" date="2017-07" db="EMBL/GenBank/DDBJ databases">
        <title>Genome Sequence of Sulfitobacter pseudonitzschiae Strain SMR1 Isolated from a culture of the Diatom Skeletonema marinoi.</title>
        <authorList>
            <person name="Topel M."/>
            <person name="Pinder M.I.M."/>
            <person name="Johansson O.N."/>
            <person name="Kourtchenko O."/>
            <person name="Godhe A."/>
            <person name="Clarke A.K."/>
        </authorList>
    </citation>
    <scope>NUCLEOTIDE SEQUENCE [LARGE SCALE GENOMIC DNA]</scope>
    <source>
        <strain evidence="9 10">SMR1</strain>
        <plasmid evidence="9 10">pSMR1-1</plasmid>
    </source>
</reference>
<dbReference type="GO" id="GO:0005886">
    <property type="term" value="C:plasma membrane"/>
    <property type="evidence" value="ECO:0007669"/>
    <property type="project" value="UniProtKB-SubCell"/>
</dbReference>
<evidence type="ECO:0000256" key="6">
    <source>
        <dbReference type="ARBA" id="ARBA00022840"/>
    </source>
</evidence>
<keyword evidence="6 9" id="KW-0067">ATP-binding</keyword>
<protein>
    <submittedName>
        <fullName evidence="9">Tungstate uptake system ATP-binding protein TupC</fullName>
        <ecNumber evidence="9">3.6.3.55</ecNumber>
    </submittedName>
</protein>
<dbReference type="Pfam" id="PF00005">
    <property type="entry name" value="ABC_tran"/>
    <property type="match status" value="1"/>
</dbReference>
<feature type="domain" description="ABC transporter" evidence="8">
    <location>
        <begin position="7"/>
        <end position="231"/>
    </location>
</feature>
<evidence type="ECO:0000313" key="9">
    <source>
        <dbReference type="EMBL" id="ASM74541.1"/>
    </source>
</evidence>
<sequence length="237" mass="25952">MTQLFPMQAKGIESRRRGQVLVGPIDLTLDGQGASVVIGPNGAGKTTLLRLLHGTARLSAGQINWACPTDEARHHQAFVFQRPVMLRRTVMENLIYPLRLRGTPVADARTRARDWAVRVGLEKMLDRAAPVLSGGEQQKLALARALIAEPKVLFLDEPCAALDGRATREIEEILAHAKATGTRLILSTHDMGQARRIGDEVLFLLGGRIHESGSVDRFFNGPETPQAQAFLRGDIVE</sequence>
<accession>A0A221K6B3</accession>
<dbReference type="EC" id="3.6.3.55" evidence="9"/>
<evidence type="ECO:0000256" key="1">
    <source>
        <dbReference type="ARBA" id="ARBA00004202"/>
    </source>
</evidence>
<dbReference type="GO" id="GO:0016887">
    <property type="term" value="F:ATP hydrolysis activity"/>
    <property type="evidence" value="ECO:0007669"/>
    <property type="project" value="InterPro"/>
</dbReference>
<keyword evidence="3" id="KW-0813">Transport</keyword>
<keyword evidence="7" id="KW-0472">Membrane</keyword>
<dbReference type="RefSeq" id="WP_089422581.1">
    <property type="nucleotide sequence ID" value="NZ_CP022416.1"/>
</dbReference>
<dbReference type="Gene3D" id="3.40.50.300">
    <property type="entry name" value="P-loop containing nucleotide triphosphate hydrolases"/>
    <property type="match status" value="1"/>
</dbReference>
<name>A0A221K6B3_9RHOB</name>
<dbReference type="InterPro" id="IPR003593">
    <property type="entry name" value="AAA+_ATPase"/>
</dbReference>
<dbReference type="GO" id="GO:0005524">
    <property type="term" value="F:ATP binding"/>
    <property type="evidence" value="ECO:0007669"/>
    <property type="project" value="UniProtKB-KW"/>
</dbReference>
<keyword evidence="9" id="KW-0614">Plasmid</keyword>
<dbReference type="PANTHER" id="PTHR43166:SF9">
    <property type="entry name" value="GLUTAMATE_ASPARTATE IMPORT ATP-BINDING PROTEIN GLTL"/>
    <property type="match status" value="1"/>
</dbReference>
<proteinExistence type="inferred from homology"/>
<comment type="subcellular location">
    <subcellularLocation>
        <location evidence="1">Cell membrane</location>
        <topology evidence="1">Peripheral membrane protein</topology>
    </subcellularLocation>
</comment>
<dbReference type="OrthoDB" id="9802264at2"/>
<dbReference type="InterPro" id="IPR017871">
    <property type="entry name" value="ABC_transporter-like_CS"/>
</dbReference>